<dbReference type="OMA" id="AHYRFFS"/>
<evidence type="ECO:0000313" key="2">
    <source>
        <dbReference type="EnsemblPlants" id="KQK21103"/>
    </source>
</evidence>
<organism evidence="2">
    <name type="scientific">Brachypodium distachyon</name>
    <name type="common">Purple false brome</name>
    <name type="synonym">Trachynia distachya</name>
    <dbReference type="NCBI Taxonomy" id="15368"/>
    <lineage>
        <taxon>Eukaryota</taxon>
        <taxon>Viridiplantae</taxon>
        <taxon>Streptophyta</taxon>
        <taxon>Embryophyta</taxon>
        <taxon>Tracheophyta</taxon>
        <taxon>Spermatophyta</taxon>
        <taxon>Magnoliopsida</taxon>
        <taxon>Liliopsida</taxon>
        <taxon>Poales</taxon>
        <taxon>Poaceae</taxon>
        <taxon>BOP clade</taxon>
        <taxon>Pooideae</taxon>
        <taxon>Stipodae</taxon>
        <taxon>Brachypodieae</taxon>
        <taxon>Brachypodium</taxon>
    </lineage>
</organism>
<dbReference type="AlphaFoldDB" id="I1H465"/>
<dbReference type="RefSeq" id="XP_003561477.1">
    <property type="nucleotide sequence ID" value="XM_003561429.3"/>
</dbReference>
<dbReference type="Gramene" id="KQK21103">
    <property type="protein sequence ID" value="KQK21103"/>
    <property type="gene ID" value="BRADI_1g58720v3"/>
</dbReference>
<name>I1H465_BRADI</name>
<evidence type="ECO:0000313" key="3">
    <source>
        <dbReference type="Proteomes" id="UP000008810"/>
    </source>
</evidence>
<protein>
    <submittedName>
        <fullName evidence="1 2">Uncharacterized protein</fullName>
    </submittedName>
</protein>
<accession>I1H465</accession>
<reference evidence="1" key="2">
    <citation type="submission" date="2017-06" db="EMBL/GenBank/DDBJ databases">
        <title>WGS assembly of Brachypodium distachyon.</title>
        <authorList>
            <consortium name="The International Brachypodium Initiative"/>
            <person name="Lucas S."/>
            <person name="Harmon-Smith M."/>
            <person name="Lail K."/>
            <person name="Tice H."/>
            <person name="Grimwood J."/>
            <person name="Bruce D."/>
            <person name="Barry K."/>
            <person name="Shu S."/>
            <person name="Lindquist E."/>
            <person name="Wang M."/>
            <person name="Pitluck S."/>
            <person name="Vogel J.P."/>
            <person name="Garvin D.F."/>
            <person name="Mockler T.C."/>
            <person name="Schmutz J."/>
            <person name="Rokhsar D."/>
            <person name="Bevan M.W."/>
        </authorList>
    </citation>
    <scope>NUCLEOTIDE SEQUENCE</scope>
    <source>
        <strain evidence="1">Bd21</strain>
    </source>
</reference>
<dbReference type="PANTHER" id="PTHR33377">
    <property type="entry name" value="OS10G0134700 PROTEIN-RELATED"/>
    <property type="match status" value="1"/>
</dbReference>
<dbReference type="Pfam" id="PF08224">
    <property type="entry name" value="DUF1719"/>
    <property type="match status" value="1"/>
</dbReference>
<dbReference type="InterPro" id="IPR013181">
    <property type="entry name" value="DUF1719"/>
</dbReference>
<proteinExistence type="predicted"/>
<dbReference type="HOGENOM" id="CLU_022287_0_0_1"/>
<keyword evidence="3" id="KW-1185">Reference proteome</keyword>
<evidence type="ECO:0000313" key="1">
    <source>
        <dbReference type="EMBL" id="KQK21103.1"/>
    </source>
</evidence>
<dbReference type="eggNOG" id="ENOG502R3ZP">
    <property type="taxonomic scope" value="Eukaryota"/>
</dbReference>
<dbReference type="SMART" id="SM01157">
    <property type="entry name" value="DUF1719"/>
    <property type="match status" value="1"/>
</dbReference>
<dbReference type="EnsemblPlants" id="KQK21103">
    <property type="protein sequence ID" value="KQK21103"/>
    <property type="gene ID" value="BRADI_1g58720v3"/>
</dbReference>
<dbReference type="Proteomes" id="UP000008810">
    <property type="component" value="Chromosome 1"/>
</dbReference>
<dbReference type="OrthoDB" id="660887at2759"/>
<reference evidence="2" key="3">
    <citation type="submission" date="2018-08" db="UniProtKB">
        <authorList>
            <consortium name="EnsemblPlants"/>
        </authorList>
    </citation>
    <scope>IDENTIFICATION</scope>
    <source>
        <strain evidence="2">cv. Bd21</strain>
    </source>
</reference>
<dbReference type="EMBL" id="CM000880">
    <property type="protein sequence ID" value="KQK21103.1"/>
    <property type="molecule type" value="Genomic_DNA"/>
</dbReference>
<dbReference type="KEGG" id="bdi:100840383"/>
<sequence length="515" mass="56578">MALATVGGFLGQAITQDGVTRGVSYMVSRHQERASMDDTYSRLEMAHAQLKFALERSGKLPITDLSLLGQRRTINRVFQECDVLLRSKQPPVRVLLCDDQQARQGVIAAATAAAEEAATGVAAAEVAATATEAAAAAAAAATEVAGEVAEFLCSSFSPIVNIALDAVRSISSSLGINTDDEMSLSRADVQRFERFAEMADRFIRNVESGCSLAHYRFFSPLITQLLQGFTLEYNMVQAGRSQQLWINPVHTEEHGVVALLVFSSFDEKIPAKCFETVVCLQLSEDMDIVGIAIQCVQSLGPQFKSLGQVAIGELSQLPIQDMCVSAYSSETDTCESRLFINEIRPDPLCCEENDVLRRACANNAMSSKRESYRFPEQLLFMGFRCTVSAFDQDNVQSLADKEDTNVVNGWPLLNVLATFAPHYRKGSGEKCAWQTFGEQDEDLDAITSIEQMGEMLLTNAISCFMREPELTAYNMIWQSPHGAAVFVVNKIKEKSAQNQHQVQDVTAQGEQQREA</sequence>
<gene>
    <name evidence="2" type="primary">LOC100840383</name>
    <name evidence="1" type="ORF">BRADI_1g58720v3</name>
</gene>
<reference evidence="1 2" key="1">
    <citation type="journal article" date="2010" name="Nature">
        <title>Genome sequencing and analysis of the model grass Brachypodium distachyon.</title>
        <authorList>
            <consortium name="International Brachypodium Initiative"/>
        </authorList>
    </citation>
    <scope>NUCLEOTIDE SEQUENCE [LARGE SCALE GENOMIC DNA]</scope>
    <source>
        <strain evidence="1">Bd21</strain>
        <strain evidence="2">cv. Bd21</strain>
    </source>
</reference>
<dbReference type="PANTHER" id="PTHR33377:SF4">
    <property type="entry name" value="OS07G0285800 PROTEIN"/>
    <property type="match status" value="1"/>
</dbReference>
<dbReference type="GeneID" id="100840383"/>